<dbReference type="AlphaFoldDB" id="A0A8H3IQT7"/>
<feature type="chain" id="PRO_5034802867" evidence="1">
    <location>
        <begin position="19"/>
        <end position="214"/>
    </location>
</feature>
<proteinExistence type="predicted"/>
<organism evidence="2 3">
    <name type="scientific">Gomphillus americanus</name>
    <dbReference type="NCBI Taxonomy" id="1940652"/>
    <lineage>
        <taxon>Eukaryota</taxon>
        <taxon>Fungi</taxon>
        <taxon>Dikarya</taxon>
        <taxon>Ascomycota</taxon>
        <taxon>Pezizomycotina</taxon>
        <taxon>Lecanoromycetes</taxon>
        <taxon>OSLEUM clade</taxon>
        <taxon>Ostropomycetidae</taxon>
        <taxon>Ostropales</taxon>
        <taxon>Graphidaceae</taxon>
        <taxon>Gomphilloideae</taxon>
        <taxon>Gomphillus</taxon>
    </lineage>
</organism>
<gene>
    <name evidence="2" type="ORF">GOMPHAMPRED_005527</name>
</gene>
<evidence type="ECO:0000313" key="2">
    <source>
        <dbReference type="EMBL" id="CAF9929965.1"/>
    </source>
</evidence>
<name>A0A8H3IQT7_9LECA</name>
<reference evidence="2" key="1">
    <citation type="submission" date="2021-03" db="EMBL/GenBank/DDBJ databases">
        <authorList>
            <person name="Tagirdzhanova G."/>
        </authorList>
    </citation>
    <scope>NUCLEOTIDE SEQUENCE</scope>
</reference>
<feature type="signal peptide" evidence="1">
    <location>
        <begin position="1"/>
        <end position="18"/>
    </location>
</feature>
<keyword evidence="1" id="KW-0732">Signal</keyword>
<dbReference type="Proteomes" id="UP000664169">
    <property type="component" value="Unassembled WGS sequence"/>
</dbReference>
<keyword evidence="3" id="KW-1185">Reference proteome</keyword>
<dbReference type="EMBL" id="CAJPDQ010000034">
    <property type="protein sequence ID" value="CAF9929965.1"/>
    <property type="molecule type" value="Genomic_DNA"/>
</dbReference>
<sequence>MRWFRILIGCSAAIFVTATYSKDDIWNSDLKLMLEAGQPYYRPRLIPRSFQIQRRGNCLARPCSPKKREPPGPRIIKAHAVIRGPGTVQTRIADSSFKMSPVPTGQTHDIKSSHPTYAYVGAKAFDIEEGGPPRAPDPTHPLKVKSQGRHVQALITVPDGGSGCVRLSGDNGVKNIQVQEGTIGGGTAYSRCVGGAQAFGQVSRGGEAHAWGHD</sequence>
<evidence type="ECO:0000313" key="3">
    <source>
        <dbReference type="Proteomes" id="UP000664169"/>
    </source>
</evidence>
<comment type="caution">
    <text evidence="2">The sequence shown here is derived from an EMBL/GenBank/DDBJ whole genome shotgun (WGS) entry which is preliminary data.</text>
</comment>
<accession>A0A8H3IQT7</accession>
<evidence type="ECO:0000256" key="1">
    <source>
        <dbReference type="SAM" id="SignalP"/>
    </source>
</evidence>
<protein>
    <submittedName>
        <fullName evidence="2">Uncharacterized protein</fullName>
    </submittedName>
</protein>